<reference evidence="16" key="2">
    <citation type="submission" date="2023-01" db="EMBL/GenBank/DDBJ databases">
        <title>Draft genome sequence of Litoribrevibacter albus strain NBRC 110071.</title>
        <authorList>
            <person name="Sun Q."/>
            <person name="Mori K."/>
        </authorList>
    </citation>
    <scope>NUCLEOTIDE SEQUENCE</scope>
    <source>
        <strain evidence="16">NBRC 110071</strain>
    </source>
</reference>
<dbReference type="Pfam" id="PF00593">
    <property type="entry name" value="TonB_dep_Rec_b-barrel"/>
    <property type="match status" value="1"/>
</dbReference>
<dbReference type="Proteomes" id="UP001161389">
    <property type="component" value="Unassembled WGS sequence"/>
</dbReference>
<dbReference type="GO" id="GO:0044718">
    <property type="term" value="P:siderophore transmembrane transport"/>
    <property type="evidence" value="ECO:0007669"/>
    <property type="project" value="TreeGrafter"/>
</dbReference>
<dbReference type="PANTHER" id="PTHR30069">
    <property type="entry name" value="TONB-DEPENDENT OUTER MEMBRANE RECEPTOR"/>
    <property type="match status" value="1"/>
</dbReference>
<dbReference type="InterPro" id="IPR039426">
    <property type="entry name" value="TonB-dep_rcpt-like"/>
</dbReference>
<keyword evidence="3 11" id="KW-0813">Transport</keyword>
<keyword evidence="6" id="KW-0732">Signal</keyword>
<dbReference type="EMBL" id="BSNM01000003">
    <property type="protein sequence ID" value="GLQ30203.1"/>
    <property type="molecule type" value="Genomic_DNA"/>
</dbReference>
<comment type="subcellular location">
    <subcellularLocation>
        <location evidence="1 11">Cell outer membrane</location>
        <topology evidence="1 11">Multi-pass membrane protein</topology>
    </subcellularLocation>
</comment>
<evidence type="ECO:0000313" key="16">
    <source>
        <dbReference type="EMBL" id="GLQ30203.1"/>
    </source>
</evidence>
<evidence type="ECO:0000256" key="12">
    <source>
        <dbReference type="PROSITE-ProRule" id="PRU10144"/>
    </source>
</evidence>
<evidence type="ECO:0000259" key="15">
    <source>
        <dbReference type="Pfam" id="PF07715"/>
    </source>
</evidence>
<evidence type="ECO:0000256" key="6">
    <source>
        <dbReference type="ARBA" id="ARBA00022729"/>
    </source>
</evidence>
<evidence type="ECO:0000256" key="8">
    <source>
        <dbReference type="ARBA" id="ARBA00023136"/>
    </source>
</evidence>
<dbReference type="InterPro" id="IPR010917">
    <property type="entry name" value="TonB_rcpt_CS"/>
</dbReference>
<feature type="domain" description="TonB-dependent receptor-like beta-barrel" evidence="14">
    <location>
        <begin position="241"/>
        <end position="637"/>
    </location>
</feature>
<sequence>MVNPAEGNGVHASHDATEDFESLLDLPIEELMQVEITGASLTPKSVITAPSSVTVFDRERIQELGVDKLHELINYIPGFQSYLSSSWSHSYPISVRGRRISSGTSEILLLIDGQRINNPRTGGSGVVLPTFPLSQIERVEFIRGPGASIYGSNAMMGVINIITRKEANEVQVGYGTYERKTADLALSKRIGNLDVSVLAHHDSDDGEDYTVLSNNKRLPVAMKDQKSYKDIIVNVQLNDTRFNLQYYDLNSTGYFAEGSTPNQDNVRDGDLLTLQLTQGFEWFSVKSDITIEYQTSDATIHGQVEEAGVFNFISNPPSNDPLMSDVQFNNVEGYRAFWLNDWQVSDTQSVQFGSEYRYLHIPSAYTLSNFDIAALAIQDFPIESSDTLSIRTEVQEDTDRDIFGVFGQYQLELGDATQLTLGARYDNYASIGSELSPRISLIHALNNNHSLKLLYGQAFRAPSENELFLVNNPVMIGNPDLESETVTTWEAIWLAQWERTFLSFGYFKNQFKDSIMLTQILNNRIQFQNVHLDDTHGVEFELHHHLNNQWSARTALMHLFNNAEQSFREARTMGSVTINYASNQWSSSLSSVYHGTRETQLRAATERTQLDSYWLMNGKLAYQWNDQWTYDLQVKNLLDKEYDTPNSHVAMNNPVPNRGREFLASLTFQF</sequence>
<reference evidence="16" key="1">
    <citation type="journal article" date="2014" name="Int. J. Syst. Evol. Microbiol.">
        <title>Complete genome sequence of Corynebacterium casei LMG S-19264T (=DSM 44701T), isolated from a smear-ripened cheese.</title>
        <authorList>
            <consortium name="US DOE Joint Genome Institute (JGI-PGF)"/>
            <person name="Walter F."/>
            <person name="Albersmeier A."/>
            <person name="Kalinowski J."/>
            <person name="Ruckert C."/>
        </authorList>
    </citation>
    <scope>NUCLEOTIDE SEQUENCE</scope>
    <source>
        <strain evidence="16">NBRC 110071</strain>
    </source>
</reference>
<dbReference type="Pfam" id="PF07715">
    <property type="entry name" value="Plug"/>
    <property type="match status" value="1"/>
</dbReference>
<dbReference type="Gene3D" id="2.170.130.10">
    <property type="entry name" value="TonB-dependent receptor, plug domain"/>
    <property type="match status" value="1"/>
</dbReference>
<gene>
    <name evidence="16" type="primary">btuB</name>
    <name evidence="16" type="ORF">GCM10007876_06810</name>
</gene>
<dbReference type="PROSITE" id="PS52016">
    <property type="entry name" value="TONB_DEPENDENT_REC_3"/>
    <property type="match status" value="1"/>
</dbReference>
<keyword evidence="7 13" id="KW-0798">TonB box</keyword>
<evidence type="ECO:0000256" key="13">
    <source>
        <dbReference type="RuleBase" id="RU003357"/>
    </source>
</evidence>
<evidence type="ECO:0000259" key="14">
    <source>
        <dbReference type="Pfam" id="PF00593"/>
    </source>
</evidence>
<dbReference type="InterPro" id="IPR000531">
    <property type="entry name" value="Beta-barrel_TonB"/>
</dbReference>
<evidence type="ECO:0000256" key="2">
    <source>
        <dbReference type="ARBA" id="ARBA00008143"/>
    </source>
</evidence>
<evidence type="ECO:0000256" key="11">
    <source>
        <dbReference type="PROSITE-ProRule" id="PRU01360"/>
    </source>
</evidence>
<dbReference type="PANTHER" id="PTHR30069:SF29">
    <property type="entry name" value="HEMOGLOBIN AND HEMOGLOBIN-HAPTOGLOBIN-BINDING PROTEIN 1-RELATED"/>
    <property type="match status" value="1"/>
</dbReference>
<feature type="domain" description="TonB-dependent receptor plug" evidence="15">
    <location>
        <begin position="47"/>
        <end position="158"/>
    </location>
</feature>
<proteinExistence type="inferred from homology"/>
<organism evidence="16 17">
    <name type="scientific">Litoribrevibacter albus</name>
    <dbReference type="NCBI Taxonomy" id="1473156"/>
    <lineage>
        <taxon>Bacteria</taxon>
        <taxon>Pseudomonadati</taxon>
        <taxon>Pseudomonadota</taxon>
        <taxon>Gammaproteobacteria</taxon>
        <taxon>Oceanospirillales</taxon>
        <taxon>Oceanospirillaceae</taxon>
        <taxon>Litoribrevibacter</taxon>
    </lineage>
</organism>
<dbReference type="PROSITE" id="PS01156">
    <property type="entry name" value="TONB_DEPENDENT_REC_2"/>
    <property type="match status" value="1"/>
</dbReference>
<evidence type="ECO:0000256" key="7">
    <source>
        <dbReference type="ARBA" id="ARBA00023077"/>
    </source>
</evidence>
<dbReference type="CDD" id="cd01347">
    <property type="entry name" value="ligand_gated_channel"/>
    <property type="match status" value="1"/>
</dbReference>
<dbReference type="SUPFAM" id="SSF56935">
    <property type="entry name" value="Porins"/>
    <property type="match status" value="1"/>
</dbReference>
<keyword evidence="4 11" id="KW-1134">Transmembrane beta strand</keyword>
<accession>A0AA37S838</accession>
<comment type="similarity">
    <text evidence="2">Belongs to the TonB-dependent receptor family. Hemoglobin/haptoglobin binding protein subfamily.</text>
</comment>
<evidence type="ECO:0000256" key="9">
    <source>
        <dbReference type="ARBA" id="ARBA00023170"/>
    </source>
</evidence>
<keyword evidence="5 11" id="KW-0812">Transmembrane</keyword>
<dbReference type="AlphaFoldDB" id="A0AA37S838"/>
<dbReference type="InterPro" id="IPR012910">
    <property type="entry name" value="Plug_dom"/>
</dbReference>
<keyword evidence="17" id="KW-1185">Reference proteome</keyword>
<dbReference type="GO" id="GO:0009279">
    <property type="term" value="C:cell outer membrane"/>
    <property type="evidence" value="ECO:0007669"/>
    <property type="project" value="UniProtKB-SubCell"/>
</dbReference>
<evidence type="ECO:0000256" key="5">
    <source>
        <dbReference type="ARBA" id="ARBA00022692"/>
    </source>
</evidence>
<feature type="short sequence motif" description="TonB C-terminal box" evidence="12">
    <location>
        <begin position="653"/>
        <end position="670"/>
    </location>
</feature>
<dbReference type="InterPro" id="IPR037066">
    <property type="entry name" value="Plug_dom_sf"/>
</dbReference>
<protein>
    <submittedName>
        <fullName evidence="16">Vitamin B12 transporter BtuB</fullName>
    </submittedName>
</protein>
<keyword evidence="9" id="KW-0675">Receptor</keyword>
<evidence type="ECO:0000256" key="3">
    <source>
        <dbReference type="ARBA" id="ARBA00022448"/>
    </source>
</evidence>
<evidence type="ECO:0000256" key="1">
    <source>
        <dbReference type="ARBA" id="ARBA00004571"/>
    </source>
</evidence>
<keyword evidence="8 11" id="KW-0472">Membrane</keyword>
<comment type="caution">
    <text evidence="16">The sequence shown here is derived from an EMBL/GenBank/DDBJ whole genome shotgun (WGS) entry which is preliminary data.</text>
</comment>
<evidence type="ECO:0000313" key="17">
    <source>
        <dbReference type="Proteomes" id="UP001161389"/>
    </source>
</evidence>
<evidence type="ECO:0000256" key="4">
    <source>
        <dbReference type="ARBA" id="ARBA00022452"/>
    </source>
</evidence>
<keyword evidence="10 11" id="KW-0998">Cell outer membrane</keyword>
<dbReference type="GO" id="GO:0015344">
    <property type="term" value="F:siderophore uptake transmembrane transporter activity"/>
    <property type="evidence" value="ECO:0007669"/>
    <property type="project" value="TreeGrafter"/>
</dbReference>
<dbReference type="InterPro" id="IPR036942">
    <property type="entry name" value="Beta-barrel_TonB_sf"/>
</dbReference>
<evidence type="ECO:0000256" key="10">
    <source>
        <dbReference type="ARBA" id="ARBA00023237"/>
    </source>
</evidence>
<name>A0AA37S838_9GAMM</name>
<dbReference type="Gene3D" id="2.40.170.20">
    <property type="entry name" value="TonB-dependent receptor, beta-barrel domain"/>
    <property type="match status" value="1"/>
</dbReference>